<dbReference type="Proteomes" id="UP000199199">
    <property type="component" value="Unassembled WGS sequence"/>
</dbReference>
<dbReference type="RefSeq" id="WP_092906698.1">
    <property type="nucleotide sequence ID" value="NZ_FOZS01000004.1"/>
</dbReference>
<dbReference type="EMBL" id="FOZS01000004">
    <property type="protein sequence ID" value="SFS97627.1"/>
    <property type="molecule type" value="Genomic_DNA"/>
</dbReference>
<keyword evidence="3" id="KW-1185">Reference proteome</keyword>
<accession>A0A1I6U8M4</accession>
<evidence type="ECO:0000313" key="2">
    <source>
        <dbReference type="EMBL" id="SFS97627.1"/>
    </source>
</evidence>
<dbReference type="InterPro" id="IPR032710">
    <property type="entry name" value="NTF2-like_dom_sf"/>
</dbReference>
<evidence type="ECO:0000313" key="3">
    <source>
        <dbReference type="Proteomes" id="UP000199199"/>
    </source>
</evidence>
<evidence type="ECO:0000259" key="1">
    <source>
        <dbReference type="Pfam" id="PF12680"/>
    </source>
</evidence>
<organism evidence="2 3">
    <name type="scientific">Halostagnicola kamekurae</name>
    <dbReference type="NCBI Taxonomy" id="619731"/>
    <lineage>
        <taxon>Archaea</taxon>
        <taxon>Methanobacteriati</taxon>
        <taxon>Methanobacteriota</taxon>
        <taxon>Stenosarchaea group</taxon>
        <taxon>Halobacteria</taxon>
        <taxon>Halobacteriales</taxon>
        <taxon>Natrialbaceae</taxon>
        <taxon>Halostagnicola</taxon>
    </lineage>
</organism>
<dbReference type="InterPro" id="IPR037401">
    <property type="entry name" value="SnoaL-like"/>
</dbReference>
<dbReference type="OrthoDB" id="350158at2157"/>
<name>A0A1I6U8M4_9EURY</name>
<gene>
    <name evidence="2" type="ORF">SAMN04488556_3628</name>
</gene>
<reference evidence="3" key="1">
    <citation type="submission" date="2016-10" db="EMBL/GenBank/DDBJ databases">
        <authorList>
            <person name="Varghese N."/>
            <person name="Submissions S."/>
        </authorList>
    </citation>
    <scope>NUCLEOTIDE SEQUENCE [LARGE SCALE GENOMIC DNA]</scope>
    <source>
        <strain evidence="3">DSM 22427</strain>
    </source>
</reference>
<sequence>MTTITVPEDCGNSPKKALLRDFNVAFAEGDEEFILETVSEDVEWTSVGERKRHGRGDVASALEEMKDNDVAELTVDRVITHGATGAVDGTVTMEDGSAYAFCDVYEFTSTGSNAAIRTMTSYVIEVGDA</sequence>
<dbReference type="AlphaFoldDB" id="A0A1I6U8M4"/>
<feature type="domain" description="SnoaL-like" evidence="1">
    <location>
        <begin position="20"/>
        <end position="108"/>
    </location>
</feature>
<protein>
    <submittedName>
        <fullName evidence="2">SnoaL-like domain-containing protein</fullName>
    </submittedName>
</protein>
<proteinExistence type="predicted"/>
<dbReference type="Gene3D" id="3.10.450.50">
    <property type="match status" value="1"/>
</dbReference>
<dbReference type="Pfam" id="PF12680">
    <property type="entry name" value="SnoaL_2"/>
    <property type="match status" value="1"/>
</dbReference>
<dbReference type="SUPFAM" id="SSF54427">
    <property type="entry name" value="NTF2-like"/>
    <property type="match status" value="1"/>
</dbReference>